<feature type="signal peptide" evidence="1">
    <location>
        <begin position="1"/>
        <end position="27"/>
    </location>
</feature>
<dbReference type="Pfam" id="PF08310">
    <property type="entry name" value="LGFP"/>
    <property type="match status" value="1"/>
</dbReference>
<keyword evidence="1" id="KW-0732">Signal</keyword>
<feature type="chain" id="PRO_5040784312" evidence="1">
    <location>
        <begin position="28"/>
        <end position="421"/>
    </location>
</feature>
<dbReference type="RefSeq" id="WP_168447798.1">
    <property type="nucleotide sequence ID" value="NZ_JAAXOW010000003.1"/>
</dbReference>
<evidence type="ECO:0000259" key="2">
    <source>
        <dbReference type="Pfam" id="PF05257"/>
    </source>
</evidence>
<comment type="caution">
    <text evidence="3">The sequence shown here is derived from an EMBL/GenBank/DDBJ whole genome shotgun (WGS) entry which is preliminary data.</text>
</comment>
<dbReference type="Gene3D" id="3.90.1720.10">
    <property type="entry name" value="endopeptidase domain like (from Nostoc punctiforme)"/>
    <property type="match status" value="1"/>
</dbReference>
<accession>A0A9X5FKF8</accession>
<dbReference type="PROSITE" id="PS51318">
    <property type="entry name" value="TAT"/>
    <property type="match status" value="1"/>
</dbReference>
<keyword evidence="4" id="KW-1185">Reference proteome</keyword>
<dbReference type="Pfam" id="PF05257">
    <property type="entry name" value="CHAP"/>
    <property type="match status" value="1"/>
</dbReference>
<evidence type="ECO:0000256" key="1">
    <source>
        <dbReference type="SAM" id="SignalP"/>
    </source>
</evidence>
<evidence type="ECO:0000313" key="3">
    <source>
        <dbReference type="EMBL" id="NKX93743.1"/>
    </source>
</evidence>
<name>A0A9X5FKF8_9MICO</name>
<reference evidence="3 4" key="1">
    <citation type="submission" date="2020-04" db="EMBL/GenBank/DDBJ databases">
        <title>MicrobeNet Type strains.</title>
        <authorList>
            <person name="Nicholson A.C."/>
        </authorList>
    </citation>
    <scope>NUCLEOTIDE SEQUENCE [LARGE SCALE GENOMIC DNA]</scope>
    <source>
        <strain evidence="3 4">ATCC BAA-789</strain>
    </source>
</reference>
<organism evidence="3 4">
    <name type="scientific">Sanguibacter hominis ATCC BAA-789</name>
    <dbReference type="NCBI Taxonomy" id="1312740"/>
    <lineage>
        <taxon>Bacteria</taxon>
        <taxon>Bacillati</taxon>
        <taxon>Actinomycetota</taxon>
        <taxon>Actinomycetes</taxon>
        <taxon>Micrococcales</taxon>
        <taxon>Sanguibacteraceae</taxon>
        <taxon>Sanguibacter</taxon>
    </lineage>
</organism>
<dbReference type="InterPro" id="IPR007921">
    <property type="entry name" value="CHAP_dom"/>
</dbReference>
<dbReference type="InterPro" id="IPR038765">
    <property type="entry name" value="Papain-like_cys_pep_sf"/>
</dbReference>
<sequence length="421" mass="44120">MQTPRRTLTTLAAAVALTLAVPGAAHAAPAPSAAVEVVTTPVVASPKATARSASRISLKASQASVRKGELVWLSGKVTGAKPHGRKVVVERRKAGGAWKRYTTATTSRAGSFSQSVRPTGVYQYRARVAATSKATAAASPALTVTFSKGKRTLAQRAAVIGSARLGAPAAGVAALTGSQARATRATKVTRVQHRQYAKGMLVTVERGSTVRTWLVAGKILTAYRAQGGPTGRLGVPVADPKCGLVDKGCVQRFSRGTVYSSKAHARATVTTVTGAEGEVVAAARSHVGYRKKYAKQSVQHTKFNTWMGSTGAWCSFYQSWASAAAGRGSTIPKIAKFSTFRDTVRSRMKTGSKPKVGALVFFNTYPPAGVATHVGLVTAVKAGKITVIDGNTLGNLPAGTRGVLERTWPESRALYYAYPSY</sequence>
<proteinExistence type="predicted"/>
<dbReference type="AlphaFoldDB" id="A0A9X5FKF8"/>
<gene>
    <name evidence="3" type="ORF">HF995_10760</name>
</gene>
<dbReference type="Proteomes" id="UP000774283">
    <property type="component" value="Unassembled WGS sequence"/>
</dbReference>
<dbReference type="SUPFAM" id="SSF54001">
    <property type="entry name" value="Cysteine proteinases"/>
    <property type="match status" value="1"/>
</dbReference>
<dbReference type="EMBL" id="JAAXOW010000003">
    <property type="protein sequence ID" value="NKX93743.1"/>
    <property type="molecule type" value="Genomic_DNA"/>
</dbReference>
<dbReference type="InterPro" id="IPR006311">
    <property type="entry name" value="TAT_signal"/>
</dbReference>
<evidence type="ECO:0000313" key="4">
    <source>
        <dbReference type="Proteomes" id="UP000774283"/>
    </source>
</evidence>
<feature type="domain" description="Peptidase C51" evidence="2">
    <location>
        <begin position="308"/>
        <end position="391"/>
    </location>
</feature>
<protein>
    <submittedName>
        <fullName evidence="3">CHAP domain-containing protein</fullName>
    </submittedName>
</protein>
<dbReference type="InterPro" id="IPR013207">
    <property type="entry name" value="LGFP"/>
</dbReference>